<name>A0ABU1B0W3_9BACT</name>
<evidence type="ECO:0000313" key="3">
    <source>
        <dbReference type="Proteomes" id="UP001225316"/>
    </source>
</evidence>
<dbReference type="InterPro" id="IPR012903">
    <property type="entry name" value="Nif11"/>
</dbReference>
<keyword evidence="3" id="KW-1185">Reference proteome</keyword>
<comment type="caution">
    <text evidence="2">The sequence shown here is derived from an EMBL/GenBank/DDBJ whole genome shotgun (WGS) entry which is preliminary data.</text>
</comment>
<organism evidence="2 3">
    <name type="scientific">Thalassobacterium maritimum</name>
    <dbReference type="NCBI Taxonomy" id="3041265"/>
    <lineage>
        <taxon>Bacteria</taxon>
        <taxon>Pseudomonadati</taxon>
        <taxon>Verrucomicrobiota</taxon>
        <taxon>Opitutia</taxon>
        <taxon>Puniceicoccales</taxon>
        <taxon>Coraliomargaritaceae</taxon>
        <taxon>Thalassobacterium</taxon>
    </lineage>
</organism>
<accession>A0ABU1B0W3</accession>
<dbReference type="Pfam" id="PF07862">
    <property type="entry name" value="Nif11"/>
    <property type="match status" value="1"/>
</dbReference>
<protein>
    <submittedName>
        <fullName evidence="2">Nif11-like leader peptide family natural product</fullName>
    </submittedName>
</protein>
<feature type="domain" description="Nif11" evidence="1">
    <location>
        <begin position="1"/>
        <end position="48"/>
    </location>
</feature>
<sequence>MSEENVEKLLLKGGADKDFRVKYNVAKTKEDFVALAIEDGFEFTVAELEAVLKEEELDFESSGNPRSRAVWLR</sequence>
<dbReference type="InterPro" id="IPR022516">
    <property type="entry name" value="CHP03798_Ocin"/>
</dbReference>
<dbReference type="RefSeq" id="WP_308951927.1">
    <property type="nucleotide sequence ID" value="NZ_JARXHW010000052.1"/>
</dbReference>
<reference evidence="2 3" key="1">
    <citation type="submission" date="2023-04" db="EMBL/GenBank/DDBJ databases">
        <title>A novel bacteria isolated from coastal sediment.</title>
        <authorList>
            <person name="Liu X.-J."/>
            <person name="Du Z.-J."/>
        </authorList>
    </citation>
    <scope>NUCLEOTIDE SEQUENCE [LARGE SCALE GENOMIC DNA]</scope>
    <source>
        <strain evidence="2 3">SDUM461003</strain>
    </source>
</reference>
<dbReference type="EMBL" id="JARXHW010000052">
    <property type="protein sequence ID" value="MDQ8209120.1"/>
    <property type="molecule type" value="Genomic_DNA"/>
</dbReference>
<dbReference type="NCBIfam" id="TIGR03798">
    <property type="entry name" value="leader_Nif11"/>
    <property type="match status" value="1"/>
</dbReference>
<dbReference type="Proteomes" id="UP001225316">
    <property type="component" value="Unassembled WGS sequence"/>
</dbReference>
<proteinExistence type="predicted"/>
<evidence type="ECO:0000313" key="2">
    <source>
        <dbReference type="EMBL" id="MDQ8209120.1"/>
    </source>
</evidence>
<evidence type="ECO:0000259" key="1">
    <source>
        <dbReference type="Pfam" id="PF07862"/>
    </source>
</evidence>
<gene>
    <name evidence="2" type="ORF">QEH52_16460</name>
</gene>